<evidence type="ECO:0000256" key="4">
    <source>
        <dbReference type="ARBA" id="ARBA00022723"/>
    </source>
</evidence>
<dbReference type="PANTHER" id="PTHR34047">
    <property type="entry name" value="NUCLEAR INTRON MATURASE 1, MITOCHONDRIAL-RELATED"/>
    <property type="match status" value="1"/>
</dbReference>
<keyword evidence="6 11" id="KW-0695">RNA-directed DNA polymerase</keyword>
<dbReference type="GO" id="GO:0046872">
    <property type="term" value="F:metal ion binding"/>
    <property type="evidence" value="ECO:0007669"/>
    <property type="project" value="UniProtKB-KW"/>
</dbReference>
<dbReference type="EC" id="2.7.7.49" evidence="1"/>
<dbReference type="PANTHER" id="PTHR34047:SF8">
    <property type="entry name" value="PROTEIN YKFC"/>
    <property type="match status" value="1"/>
</dbReference>
<dbReference type="SUPFAM" id="SSF56672">
    <property type="entry name" value="DNA/RNA polymerases"/>
    <property type="match status" value="1"/>
</dbReference>
<organism evidence="11 12">
    <name type="scientific">Plebeiibacterium marinum</name>
    <dbReference type="NCBI Taxonomy" id="2992111"/>
    <lineage>
        <taxon>Bacteria</taxon>
        <taxon>Pseudomonadati</taxon>
        <taxon>Bacteroidota</taxon>
        <taxon>Bacteroidia</taxon>
        <taxon>Marinilabiliales</taxon>
        <taxon>Marinilabiliaceae</taxon>
        <taxon>Plebeiibacterium</taxon>
    </lineage>
</organism>
<keyword evidence="5" id="KW-0460">Magnesium</keyword>
<evidence type="ECO:0000256" key="3">
    <source>
        <dbReference type="ARBA" id="ARBA00022695"/>
    </source>
</evidence>
<dbReference type="InterPro" id="IPR000477">
    <property type="entry name" value="RT_dom"/>
</dbReference>
<comment type="similarity">
    <text evidence="8">Belongs to the bacterial reverse transcriptase family.</text>
</comment>
<keyword evidence="7" id="KW-0051">Antiviral defense</keyword>
<evidence type="ECO:0000259" key="10">
    <source>
        <dbReference type="PROSITE" id="PS50878"/>
    </source>
</evidence>
<accession>A0AAE3MHK6</accession>
<dbReference type="NCBIfam" id="TIGR04416">
    <property type="entry name" value="group_II_RT_mat"/>
    <property type="match status" value="1"/>
</dbReference>
<evidence type="ECO:0000313" key="12">
    <source>
        <dbReference type="Proteomes" id="UP001207408"/>
    </source>
</evidence>
<dbReference type="InterPro" id="IPR000123">
    <property type="entry name" value="Reverse_transcriptase_msDNA"/>
</dbReference>
<keyword evidence="3 11" id="KW-0548">Nucleotidyltransferase</keyword>
<comment type="caution">
    <text evidence="11">The sequence shown here is derived from an EMBL/GenBank/DDBJ whole genome shotgun (WGS) entry which is preliminary data.</text>
</comment>
<name>A0AAE3MHK6_9BACT</name>
<dbReference type="InterPro" id="IPR013597">
    <property type="entry name" value="Mat_intron_G2"/>
</dbReference>
<dbReference type="PRINTS" id="PR00866">
    <property type="entry name" value="RNADNAPOLMS"/>
</dbReference>
<dbReference type="InterPro" id="IPR030931">
    <property type="entry name" value="Group_II_RT_mat"/>
</dbReference>
<feature type="non-terminal residue" evidence="11">
    <location>
        <position position="395"/>
    </location>
</feature>
<protein>
    <recommendedName>
        <fullName evidence="1">RNA-directed DNA polymerase</fullName>
        <ecNumber evidence="1">2.7.7.49</ecNumber>
    </recommendedName>
</protein>
<dbReference type="PROSITE" id="PS50878">
    <property type="entry name" value="RT_POL"/>
    <property type="match status" value="1"/>
</dbReference>
<evidence type="ECO:0000256" key="2">
    <source>
        <dbReference type="ARBA" id="ARBA00022679"/>
    </source>
</evidence>
<evidence type="ECO:0000256" key="7">
    <source>
        <dbReference type="ARBA" id="ARBA00023118"/>
    </source>
</evidence>
<gene>
    <name evidence="11" type="primary">ltrA</name>
    <name evidence="11" type="ORF">OM074_21090</name>
</gene>
<evidence type="ECO:0000256" key="9">
    <source>
        <dbReference type="ARBA" id="ARBA00048173"/>
    </source>
</evidence>
<dbReference type="Proteomes" id="UP001207408">
    <property type="component" value="Unassembled WGS sequence"/>
</dbReference>
<dbReference type="EMBL" id="JAPDPI010000113">
    <property type="protein sequence ID" value="MCW3808128.1"/>
    <property type="molecule type" value="Genomic_DNA"/>
</dbReference>
<dbReference type="GO" id="GO:0003964">
    <property type="term" value="F:RNA-directed DNA polymerase activity"/>
    <property type="evidence" value="ECO:0007669"/>
    <property type="project" value="UniProtKB-KW"/>
</dbReference>
<evidence type="ECO:0000313" key="11">
    <source>
        <dbReference type="EMBL" id="MCW3808128.1"/>
    </source>
</evidence>
<dbReference type="AlphaFoldDB" id="A0AAE3MHK6"/>
<dbReference type="InterPro" id="IPR051083">
    <property type="entry name" value="GrpII_Intron_Splice-Mob/Def"/>
</dbReference>
<dbReference type="GO" id="GO:0051607">
    <property type="term" value="P:defense response to virus"/>
    <property type="evidence" value="ECO:0007669"/>
    <property type="project" value="UniProtKB-KW"/>
</dbReference>
<evidence type="ECO:0000256" key="1">
    <source>
        <dbReference type="ARBA" id="ARBA00012493"/>
    </source>
</evidence>
<feature type="domain" description="Reverse transcriptase" evidence="10">
    <location>
        <begin position="56"/>
        <end position="282"/>
    </location>
</feature>
<dbReference type="Pfam" id="PF08388">
    <property type="entry name" value="GIIM"/>
    <property type="match status" value="1"/>
</dbReference>
<keyword evidence="2 11" id="KW-0808">Transferase</keyword>
<dbReference type="Pfam" id="PF00078">
    <property type="entry name" value="RVT_1"/>
    <property type="match status" value="1"/>
</dbReference>
<sequence length="395" mass="46357">MKKRKRDTSNLIERILHPVNLTMACKEVVRNKGAGGIDGMKVSELKTHLDLHRNELVEQVMNMQYLPQPIRGKDIPKGGGKTRPLGIPTVVDRMMQQAVSRVVMMYYETDFSSYSYGFRPHRNTQQAAGKALGYINSGYQHIVEIDLKEFFDRVDHVLLLQRLHRKIKCRHTMCLIRRWLRAPLVKDGKLIKRRIGVPQGSPISPLLSNIILHELDSEMEKQGLKFVRYADDFSIFCKTKHEAKKVGNAIYLFLRDKLKLPINKEKSGIRRPVNFQVLGFGFVPIYKKGIKGKYQLIVAPKRWRSFKAKLKEVTRKTNPMSFDERIHKLLEIQRGWINNFKHANIKTKLEELDGWLRNRLRYNIWHHWKKPERKRKNLIRLGVDNGMAYAWSRSR</sequence>
<dbReference type="GO" id="GO:0003723">
    <property type="term" value="F:RNA binding"/>
    <property type="evidence" value="ECO:0007669"/>
    <property type="project" value="InterPro"/>
</dbReference>
<evidence type="ECO:0000256" key="5">
    <source>
        <dbReference type="ARBA" id="ARBA00022842"/>
    </source>
</evidence>
<evidence type="ECO:0000256" key="6">
    <source>
        <dbReference type="ARBA" id="ARBA00022918"/>
    </source>
</evidence>
<keyword evidence="4" id="KW-0479">Metal-binding</keyword>
<dbReference type="PROSITE" id="PS51257">
    <property type="entry name" value="PROKAR_LIPOPROTEIN"/>
    <property type="match status" value="1"/>
</dbReference>
<dbReference type="RefSeq" id="WP_301202695.1">
    <property type="nucleotide sequence ID" value="NZ_JAPDPI010000113.1"/>
</dbReference>
<keyword evidence="12" id="KW-1185">Reference proteome</keyword>
<reference evidence="11" key="1">
    <citation type="submission" date="2022-10" db="EMBL/GenBank/DDBJ databases">
        <authorList>
            <person name="Yu W.X."/>
        </authorList>
    </citation>
    <scope>NUCLEOTIDE SEQUENCE</scope>
    <source>
        <strain evidence="11">D04</strain>
    </source>
</reference>
<comment type="catalytic activity">
    <reaction evidence="9">
        <text>DNA(n) + a 2'-deoxyribonucleoside 5'-triphosphate = DNA(n+1) + diphosphate</text>
        <dbReference type="Rhea" id="RHEA:22508"/>
        <dbReference type="Rhea" id="RHEA-COMP:17339"/>
        <dbReference type="Rhea" id="RHEA-COMP:17340"/>
        <dbReference type="ChEBI" id="CHEBI:33019"/>
        <dbReference type="ChEBI" id="CHEBI:61560"/>
        <dbReference type="ChEBI" id="CHEBI:173112"/>
        <dbReference type="EC" id="2.7.7.49"/>
    </reaction>
</comment>
<evidence type="ECO:0000256" key="8">
    <source>
        <dbReference type="ARBA" id="ARBA00034120"/>
    </source>
</evidence>
<dbReference type="InterPro" id="IPR043502">
    <property type="entry name" value="DNA/RNA_pol_sf"/>
</dbReference>
<dbReference type="CDD" id="cd01651">
    <property type="entry name" value="RT_G2_intron"/>
    <property type="match status" value="1"/>
</dbReference>
<proteinExistence type="inferred from homology"/>